<keyword evidence="2" id="KW-1133">Transmembrane helix</keyword>
<dbReference type="RefSeq" id="WP_344930240.1">
    <property type="nucleotide sequence ID" value="NZ_BAAAYK010000038.1"/>
</dbReference>
<proteinExistence type="predicted"/>
<feature type="transmembrane region" description="Helical" evidence="2">
    <location>
        <begin position="147"/>
        <end position="170"/>
    </location>
</feature>
<feature type="compositionally biased region" description="Polar residues" evidence="1">
    <location>
        <begin position="1"/>
        <end position="12"/>
    </location>
</feature>
<feature type="region of interest" description="Disordered" evidence="1">
    <location>
        <begin position="176"/>
        <end position="273"/>
    </location>
</feature>
<feature type="compositionally biased region" description="Low complexity" evidence="1">
    <location>
        <begin position="246"/>
        <end position="255"/>
    </location>
</feature>
<reference evidence="4" key="1">
    <citation type="journal article" date="2019" name="Int. J. Syst. Evol. Microbiol.">
        <title>The Global Catalogue of Microorganisms (GCM) 10K type strain sequencing project: providing services to taxonomists for standard genome sequencing and annotation.</title>
        <authorList>
            <consortium name="The Broad Institute Genomics Platform"/>
            <consortium name="The Broad Institute Genome Sequencing Center for Infectious Disease"/>
            <person name="Wu L."/>
            <person name="Ma J."/>
        </authorList>
    </citation>
    <scope>NUCLEOTIDE SEQUENCE [LARGE SCALE GENOMIC DNA]</scope>
    <source>
        <strain evidence="4">JCM 9687</strain>
    </source>
</reference>
<dbReference type="EMBL" id="BAAAYK010000038">
    <property type="protein sequence ID" value="GAA3363129.1"/>
    <property type="molecule type" value="Genomic_DNA"/>
</dbReference>
<organism evidence="3 4">
    <name type="scientific">Saccharopolyspora gregorii</name>
    <dbReference type="NCBI Taxonomy" id="33914"/>
    <lineage>
        <taxon>Bacteria</taxon>
        <taxon>Bacillati</taxon>
        <taxon>Actinomycetota</taxon>
        <taxon>Actinomycetes</taxon>
        <taxon>Pseudonocardiales</taxon>
        <taxon>Pseudonocardiaceae</taxon>
        <taxon>Saccharopolyspora</taxon>
    </lineage>
</organism>
<dbReference type="Proteomes" id="UP001500483">
    <property type="component" value="Unassembled WGS sequence"/>
</dbReference>
<name>A0ABP6RY21_9PSEU</name>
<gene>
    <name evidence="3" type="ORF">GCM10020366_53820</name>
</gene>
<evidence type="ECO:0000313" key="3">
    <source>
        <dbReference type="EMBL" id="GAA3363129.1"/>
    </source>
</evidence>
<accession>A0ABP6RY21</accession>
<evidence type="ECO:0000313" key="4">
    <source>
        <dbReference type="Proteomes" id="UP001500483"/>
    </source>
</evidence>
<keyword evidence="4" id="KW-1185">Reference proteome</keyword>
<feature type="region of interest" description="Disordered" evidence="1">
    <location>
        <begin position="1"/>
        <end position="72"/>
    </location>
</feature>
<comment type="caution">
    <text evidence="3">The sequence shown here is derived from an EMBL/GenBank/DDBJ whole genome shotgun (WGS) entry which is preliminary data.</text>
</comment>
<evidence type="ECO:0000256" key="1">
    <source>
        <dbReference type="SAM" id="MobiDB-lite"/>
    </source>
</evidence>
<keyword evidence="2" id="KW-0812">Transmembrane</keyword>
<evidence type="ECO:0000256" key="2">
    <source>
        <dbReference type="SAM" id="Phobius"/>
    </source>
</evidence>
<protein>
    <submittedName>
        <fullName evidence="3">Uncharacterized protein</fullName>
    </submittedName>
</protein>
<feature type="compositionally biased region" description="Pro residues" evidence="1">
    <location>
        <begin position="215"/>
        <end position="224"/>
    </location>
</feature>
<sequence length="383" mass="38814">MTPSAVSRSALATTEPRDDDLLAPRWPGGDPVSTPPGGTGARPDRLGHPTGTGVSWGGLIEQPAPGAGPHRIRATSACAADAGAHDPFADTGPLPAVAPTTGAATGAAPAEPGTDPLSDTVPVGGLHKFDLGMVPASVTPPRSSRRAAWFAVASAGAAFGGLLLVATALVTPATSIEGLRPPNMPRATHFPSPAPEPHADGPDLLADRAPTSGLVPPPPGPPRQQAPGAVDHPPGRAPADGPPGSAPGASEPAGEVSTEPAAAPPAPPRQSAPVTYRDELLTFTDPRLVAARSEHYFDAVRAHDLAGAYAGTTGRLRAAGFAAFAERYRDAAAVEVLSVSATSSSTVTTLRITRTDGSVAEQQRRLRFTSGSDPRVYADDMAW</sequence>
<keyword evidence="2" id="KW-0472">Membrane</keyword>